<dbReference type="Proteomes" id="UP000011991">
    <property type="component" value="Unassembled WGS sequence"/>
</dbReference>
<keyword evidence="2" id="KW-1185">Reference proteome</keyword>
<accession>M5S1B6</accession>
<sequence length="71" mass="8273">MNGILHRVEIDLDFLAAELLTRHLVLVRQPQIRAESEACKRFVCHHRRPLQLQIAAAIRVCTRCGFFSLQY</sequence>
<protein>
    <submittedName>
        <fullName evidence="1">Uncharacterized protein</fullName>
    </submittedName>
</protein>
<dbReference type="EMBL" id="ANOG01000247">
    <property type="protein sequence ID" value="EMI21447.1"/>
    <property type="molecule type" value="Genomic_DNA"/>
</dbReference>
<organism evidence="1 2">
    <name type="scientific">Rhodopirellula maiorica SM1</name>
    <dbReference type="NCBI Taxonomy" id="1265738"/>
    <lineage>
        <taxon>Bacteria</taxon>
        <taxon>Pseudomonadati</taxon>
        <taxon>Planctomycetota</taxon>
        <taxon>Planctomycetia</taxon>
        <taxon>Pirellulales</taxon>
        <taxon>Pirellulaceae</taxon>
        <taxon>Novipirellula</taxon>
    </lineage>
</organism>
<evidence type="ECO:0000313" key="1">
    <source>
        <dbReference type="EMBL" id="EMI21447.1"/>
    </source>
</evidence>
<dbReference type="PATRIC" id="fig|1265738.3.peg.1626"/>
<dbReference type="AlphaFoldDB" id="M5S1B6"/>
<proteinExistence type="predicted"/>
<comment type="caution">
    <text evidence="1">The sequence shown here is derived from an EMBL/GenBank/DDBJ whole genome shotgun (WGS) entry which is preliminary data.</text>
</comment>
<reference evidence="1 2" key="1">
    <citation type="journal article" date="2013" name="Mar. Genomics">
        <title>Expression of sulfatases in Rhodopirellula baltica and the diversity of sulfatases in the genus Rhodopirellula.</title>
        <authorList>
            <person name="Wegner C.E."/>
            <person name="Richter-Heitmann T."/>
            <person name="Klindworth A."/>
            <person name="Klockow C."/>
            <person name="Richter M."/>
            <person name="Achstetter T."/>
            <person name="Glockner F.O."/>
            <person name="Harder J."/>
        </authorList>
    </citation>
    <scope>NUCLEOTIDE SEQUENCE [LARGE SCALE GENOMIC DNA]</scope>
    <source>
        <strain evidence="1 2">SM1</strain>
    </source>
</reference>
<name>M5S1B6_9BACT</name>
<gene>
    <name evidence="1" type="ORF">RMSM_01633</name>
</gene>
<evidence type="ECO:0000313" key="2">
    <source>
        <dbReference type="Proteomes" id="UP000011991"/>
    </source>
</evidence>